<organism evidence="2 3">
    <name type="scientific">Candidatus Nealsonbacteria bacterium RIFOXYB1_FULL_40_15</name>
    <dbReference type="NCBI Taxonomy" id="1801677"/>
    <lineage>
        <taxon>Bacteria</taxon>
        <taxon>Candidatus Nealsoniibacteriota</taxon>
    </lineage>
</organism>
<evidence type="ECO:0000313" key="3">
    <source>
        <dbReference type="Proteomes" id="UP000177740"/>
    </source>
</evidence>
<dbReference type="STRING" id="1801677.A2365_03285"/>
<keyword evidence="1" id="KW-0812">Transmembrane</keyword>
<keyword evidence="1" id="KW-1133">Transmembrane helix</keyword>
<evidence type="ECO:0000313" key="2">
    <source>
        <dbReference type="EMBL" id="OGZ27468.1"/>
    </source>
</evidence>
<gene>
    <name evidence="2" type="ORF">A2365_03285</name>
</gene>
<dbReference type="NCBIfam" id="TIGR02532">
    <property type="entry name" value="IV_pilin_GFxxxE"/>
    <property type="match status" value="1"/>
</dbReference>
<dbReference type="Proteomes" id="UP000177740">
    <property type="component" value="Unassembled WGS sequence"/>
</dbReference>
<keyword evidence="1" id="KW-0472">Membrane</keyword>
<proteinExistence type="predicted"/>
<dbReference type="InterPro" id="IPR012902">
    <property type="entry name" value="N_methyl_site"/>
</dbReference>
<sequence length="195" mass="21829">MPISKQKENSPDKTLKCSNAKLSKGFTMVEMMIASVIFSIVFGAAMAVLVSSMKLQKYNLVHHQLLGQVSYASEYMARALRMAVKAEDSSCIAQDSNFETGESYVKFVNYKGDCQIFYAENGQLKIQDEEDLSSGVNLVSDDFEILSLRFIKAGDSSGDNLQPRVTFYIELRAKNLAEKPRIQIQTTVSQRNLDK</sequence>
<protein>
    <recommendedName>
        <fullName evidence="4">Prepilin-type N-terminal cleavage/methylation domain-containing protein</fullName>
    </recommendedName>
</protein>
<evidence type="ECO:0008006" key="4">
    <source>
        <dbReference type="Google" id="ProtNLM"/>
    </source>
</evidence>
<dbReference type="AlphaFoldDB" id="A0A1G2EQD5"/>
<reference evidence="2 3" key="1">
    <citation type="journal article" date="2016" name="Nat. Commun.">
        <title>Thousands of microbial genomes shed light on interconnected biogeochemical processes in an aquifer system.</title>
        <authorList>
            <person name="Anantharaman K."/>
            <person name="Brown C.T."/>
            <person name="Hug L.A."/>
            <person name="Sharon I."/>
            <person name="Castelle C.J."/>
            <person name="Probst A.J."/>
            <person name="Thomas B.C."/>
            <person name="Singh A."/>
            <person name="Wilkins M.J."/>
            <person name="Karaoz U."/>
            <person name="Brodie E.L."/>
            <person name="Williams K.H."/>
            <person name="Hubbard S.S."/>
            <person name="Banfield J.F."/>
        </authorList>
    </citation>
    <scope>NUCLEOTIDE SEQUENCE [LARGE SCALE GENOMIC DNA]</scope>
</reference>
<accession>A0A1G2EQD5</accession>
<feature type="transmembrane region" description="Helical" evidence="1">
    <location>
        <begin position="31"/>
        <end position="50"/>
    </location>
</feature>
<evidence type="ECO:0000256" key="1">
    <source>
        <dbReference type="SAM" id="Phobius"/>
    </source>
</evidence>
<dbReference type="EMBL" id="MHMM01000006">
    <property type="protein sequence ID" value="OGZ27468.1"/>
    <property type="molecule type" value="Genomic_DNA"/>
</dbReference>
<comment type="caution">
    <text evidence="2">The sequence shown here is derived from an EMBL/GenBank/DDBJ whole genome shotgun (WGS) entry which is preliminary data.</text>
</comment>
<name>A0A1G2EQD5_9BACT</name>
<dbReference type="Pfam" id="PF07963">
    <property type="entry name" value="N_methyl"/>
    <property type="match status" value="1"/>
</dbReference>